<keyword evidence="1" id="KW-0132">Cell division</keyword>
<sequence>MNDKLKINLIIAGSSHTLFIKPEEEELIRKAAKLIEIKLANYTGRLGADKTKTQQDFLSMTALELSYAYLKMKESRDVDMLAQSIKELDEDLGGYLKND</sequence>
<dbReference type="SUPFAM" id="SSF102829">
    <property type="entry name" value="Cell division protein ZapA-like"/>
    <property type="match status" value="1"/>
</dbReference>
<reference evidence="2" key="1">
    <citation type="submission" date="2020-07" db="EMBL/GenBank/DDBJ databases">
        <title>Complete genome sequencing of Coprobacter sp. strain 2CBH44.</title>
        <authorList>
            <person name="Sakamoto M."/>
            <person name="Murakami T."/>
            <person name="Mori H."/>
        </authorList>
    </citation>
    <scope>NUCLEOTIDE SEQUENCE [LARGE SCALE GENOMIC DNA]</scope>
    <source>
        <strain evidence="2">2CBH44</strain>
    </source>
</reference>
<dbReference type="RefSeq" id="WP_021931997.1">
    <property type="nucleotide sequence ID" value="NZ_AP023322.1"/>
</dbReference>
<dbReference type="KEGG" id="copr:Cop2CBH44_16300"/>
<dbReference type="GO" id="GO:0051301">
    <property type="term" value="P:cell division"/>
    <property type="evidence" value="ECO:0007669"/>
    <property type="project" value="UniProtKB-KW"/>
</dbReference>
<accession>A0A7G1I0N0</accession>
<organism evidence="1 2">
    <name type="scientific">Coprobacter secundus subsp. similis</name>
    <dbReference type="NCBI Taxonomy" id="2751153"/>
    <lineage>
        <taxon>Bacteria</taxon>
        <taxon>Pseudomonadati</taxon>
        <taxon>Bacteroidota</taxon>
        <taxon>Bacteroidia</taxon>
        <taxon>Bacteroidales</taxon>
        <taxon>Barnesiellaceae</taxon>
        <taxon>Coprobacter</taxon>
    </lineage>
</organism>
<evidence type="ECO:0000313" key="1">
    <source>
        <dbReference type="EMBL" id="BCI63277.1"/>
    </source>
</evidence>
<dbReference type="AlphaFoldDB" id="A0A7G1I0N0"/>
<dbReference type="InterPro" id="IPR036192">
    <property type="entry name" value="Cell_div_ZapA-like_sf"/>
</dbReference>
<dbReference type="Proteomes" id="UP000594042">
    <property type="component" value="Chromosome"/>
</dbReference>
<keyword evidence="2" id="KW-1185">Reference proteome</keyword>
<dbReference type="Pfam" id="PF05164">
    <property type="entry name" value="ZapA"/>
    <property type="match status" value="1"/>
</dbReference>
<evidence type="ECO:0000313" key="2">
    <source>
        <dbReference type="Proteomes" id="UP000594042"/>
    </source>
</evidence>
<dbReference type="InterPro" id="IPR007838">
    <property type="entry name" value="Cell_div_ZapA-like"/>
</dbReference>
<gene>
    <name evidence="1" type="ORF">Cop2CBH44_16300</name>
</gene>
<keyword evidence="1" id="KW-0131">Cell cycle</keyword>
<name>A0A7G1I0N0_9BACT</name>
<protein>
    <submittedName>
        <fullName evidence="1">Cell division protein ZapA</fullName>
    </submittedName>
</protein>
<proteinExistence type="predicted"/>
<dbReference type="EMBL" id="AP023322">
    <property type="protein sequence ID" value="BCI63277.1"/>
    <property type="molecule type" value="Genomic_DNA"/>
</dbReference>